<evidence type="ECO:0000259" key="6">
    <source>
        <dbReference type="Pfam" id="PF01266"/>
    </source>
</evidence>
<dbReference type="GO" id="GO:0047545">
    <property type="term" value="F:(S)-2-hydroxyglutarate dehydrogenase activity"/>
    <property type="evidence" value="ECO:0007669"/>
    <property type="project" value="TreeGrafter"/>
</dbReference>
<dbReference type="InterPro" id="IPR006076">
    <property type="entry name" value="FAD-dep_OxRdtase"/>
</dbReference>
<evidence type="ECO:0000313" key="7">
    <source>
        <dbReference type="EMBL" id="MBR7620966.1"/>
    </source>
</evidence>
<protein>
    <submittedName>
        <fullName evidence="7">NAD(P)/FAD-dependent oxidoreductase</fullName>
    </submittedName>
</protein>
<dbReference type="EMBL" id="JAGSGD010000001">
    <property type="protein sequence ID" value="MBR7620966.1"/>
    <property type="molecule type" value="Genomic_DNA"/>
</dbReference>
<keyword evidence="8" id="KW-1185">Reference proteome</keyword>
<sequence length="370" mass="38778">MADFDFDAVVVGAGAVGLACGYALTKRGLVVAVLESGPIIGEGVSARNSEVVHGGLYYATGSLKARLCVQGRRALYAFCDSHKVAYDRCGKFVVATTLDEVARLDGILEQAQANDVEGMAHMSKAQVLALEPELKSEGALVSPESGVFDSHGYMLALQGEIEAGGGAVVTSTPFEGASPIAGGGWSVRAGGTEPTTLTCRMLVTAPGLSAQAVANEIDGFPKAEIPEGHYGKGVYFRLTGKAPFARLIYPPPIPGALGTHYRRDLGGQAVFGPDLQFVDTLDYSVDPARAVEFYAYIRKFWPGLPDGALAPDYAGIRPKLHGPGEPQPDFRIDGPEKHGLADLVTLFGIESPGLTSSLAIGEEVVSRLGL</sequence>
<comment type="caution">
    <text evidence="7">The sequence shown here is derived from an EMBL/GenBank/DDBJ whole genome shotgun (WGS) entry which is preliminary data.</text>
</comment>
<keyword evidence="3" id="KW-0274">FAD</keyword>
<comment type="similarity">
    <text evidence="5">Belongs to the L2HGDH family.</text>
</comment>
<evidence type="ECO:0000256" key="4">
    <source>
        <dbReference type="ARBA" id="ARBA00023002"/>
    </source>
</evidence>
<dbReference type="SUPFAM" id="SSF51905">
    <property type="entry name" value="FAD/NAD(P)-binding domain"/>
    <property type="match status" value="1"/>
</dbReference>
<evidence type="ECO:0000256" key="2">
    <source>
        <dbReference type="ARBA" id="ARBA00022630"/>
    </source>
</evidence>
<name>A0A941D4X2_9CAUL</name>
<evidence type="ECO:0000256" key="3">
    <source>
        <dbReference type="ARBA" id="ARBA00022827"/>
    </source>
</evidence>
<dbReference type="Gene3D" id="3.30.9.10">
    <property type="entry name" value="D-Amino Acid Oxidase, subunit A, domain 2"/>
    <property type="match status" value="1"/>
</dbReference>
<dbReference type="Proteomes" id="UP000622580">
    <property type="component" value="Unassembled WGS sequence"/>
</dbReference>
<feature type="domain" description="FAD dependent oxidoreductase" evidence="6">
    <location>
        <begin position="7"/>
        <end position="366"/>
    </location>
</feature>
<organism evidence="7 8">
    <name type="scientific">Phenylobacterium glaciei</name>
    <dbReference type="NCBI Taxonomy" id="2803784"/>
    <lineage>
        <taxon>Bacteria</taxon>
        <taxon>Pseudomonadati</taxon>
        <taxon>Pseudomonadota</taxon>
        <taxon>Alphaproteobacteria</taxon>
        <taxon>Caulobacterales</taxon>
        <taxon>Caulobacteraceae</taxon>
        <taxon>Phenylobacterium</taxon>
    </lineage>
</organism>
<evidence type="ECO:0000256" key="1">
    <source>
        <dbReference type="ARBA" id="ARBA00001974"/>
    </source>
</evidence>
<keyword evidence="4" id="KW-0560">Oxidoreductase</keyword>
<evidence type="ECO:0000313" key="8">
    <source>
        <dbReference type="Proteomes" id="UP000622580"/>
    </source>
</evidence>
<reference evidence="7" key="1">
    <citation type="submission" date="2021-04" db="EMBL/GenBank/DDBJ databases">
        <title>Draft genome assembly of strain Phenylobacterium sp. 20VBR1 using MiniION and Illumina platforms.</title>
        <authorList>
            <person name="Thomas F.A."/>
            <person name="Krishnan K.P."/>
            <person name="Sinha R.K."/>
        </authorList>
    </citation>
    <scope>NUCLEOTIDE SEQUENCE</scope>
    <source>
        <strain evidence="7">20VBR1</strain>
    </source>
</reference>
<dbReference type="Pfam" id="PF01266">
    <property type="entry name" value="DAO"/>
    <property type="match status" value="1"/>
</dbReference>
<dbReference type="Gene3D" id="3.50.50.60">
    <property type="entry name" value="FAD/NAD(P)-binding domain"/>
    <property type="match status" value="1"/>
</dbReference>
<accession>A0A941D4X2</accession>
<proteinExistence type="inferred from homology"/>
<comment type="cofactor">
    <cofactor evidence="1">
        <name>FAD</name>
        <dbReference type="ChEBI" id="CHEBI:57692"/>
    </cofactor>
</comment>
<dbReference type="AlphaFoldDB" id="A0A941D4X2"/>
<dbReference type="PANTHER" id="PTHR43104">
    <property type="entry name" value="L-2-HYDROXYGLUTARATE DEHYDROGENASE, MITOCHONDRIAL"/>
    <property type="match status" value="1"/>
</dbReference>
<dbReference type="RefSeq" id="WP_215341729.1">
    <property type="nucleotide sequence ID" value="NZ_JAGSGD010000001.1"/>
</dbReference>
<gene>
    <name evidence="7" type="ORF">JKL49_16350</name>
</gene>
<dbReference type="PANTHER" id="PTHR43104:SF4">
    <property type="entry name" value="L-2-HYDROXYGLUTARATE DEHYDROGENASE, MITOCHONDRIAL"/>
    <property type="match status" value="1"/>
</dbReference>
<evidence type="ECO:0000256" key="5">
    <source>
        <dbReference type="ARBA" id="ARBA00037941"/>
    </source>
</evidence>
<keyword evidence="2" id="KW-0285">Flavoprotein</keyword>
<dbReference type="InterPro" id="IPR036188">
    <property type="entry name" value="FAD/NAD-bd_sf"/>
</dbReference>